<evidence type="ECO:0000256" key="10">
    <source>
        <dbReference type="RuleBase" id="RU000488"/>
    </source>
</evidence>
<gene>
    <name evidence="11" type="ORF">ABEB36_001940</name>
</gene>
<dbReference type="PROSITE" id="PS50920">
    <property type="entry name" value="SOLCAR"/>
    <property type="match status" value="1"/>
</dbReference>
<dbReference type="InterPro" id="IPR023395">
    <property type="entry name" value="MCP_dom_sf"/>
</dbReference>
<evidence type="ECO:0000256" key="6">
    <source>
        <dbReference type="ARBA" id="ARBA00022989"/>
    </source>
</evidence>
<evidence type="ECO:0000313" key="12">
    <source>
        <dbReference type="Proteomes" id="UP001566132"/>
    </source>
</evidence>
<evidence type="ECO:0000256" key="1">
    <source>
        <dbReference type="ARBA" id="ARBA00004374"/>
    </source>
</evidence>
<reference evidence="11 12" key="1">
    <citation type="submission" date="2024-05" db="EMBL/GenBank/DDBJ databases">
        <title>Genetic variation in Jamaican populations of the coffee berry borer (Hypothenemus hampei).</title>
        <authorList>
            <person name="Errbii M."/>
            <person name="Myrie A."/>
        </authorList>
    </citation>
    <scope>NUCLEOTIDE SEQUENCE [LARGE SCALE GENOMIC DNA]</scope>
    <source>
        <strain evidence="11">JA-Hopewell-2020-01-JO</strain>
        <tissue evidence="11">Whole body</tissue>
    </source>
</reference>
<dbReference type="EMBL" id="JBDJPC010000001">
    <property type="protein sequence ID" value="KAL1518298.1"/>
    <property type="molecule type" value="Genomic_DNA"/>
</dbReference>
<comment type="subcellular location">
    <subcellularLocation>
        <location evidence="1">Mitochondrion outer membrane</location>
        <topology evidence="1">Multi-pass membrane protein</topology>
    </subcellularLocation>
</comment>
<dbReference type="AlphaFoldDB" id="A0ABD1FJR5"/>
<proteinExistence type="inferred from homology"/>
<dbReference type="Gene3D" id="1.50.40.10">
    <property type="entry name" value="Mitochondrial carrier domain"/>
    <property type="match status" value="1"/>
</dbReference>
<dbReference type="PANTHER" id="PTHR10780:SF18">
    <property type="entry name" value="LD43650P"/>
    <property type="match status" value="1"/>
</dbReference>
<keyword evidence="3 9" id="KW-0812">Transmembrane</keyword>
<feature type="repeat" description="Solcar" evidence="9">
    <location>
        <begin position="149"/>
        <end position="237"/>
    </location>
</feature>
<keyword evidence="10" id="KW-0813">Transport</keyword>
<keyword evidence="5" id="KW-1000">Mitochondrion outer membrane</keyword>
<comment type="similarity">
    <text evidence="2 10">Belongs to the mitochondrial carrier (TC 2.A.29) family.</text>
</comment>
<evidence type="ECO:0000256" key="7">
    <source>
        <dbReference type="ARBA" id="ARBA00023128"/>
    </source>
</evidence>
<evidence type="ECO:0000313" key="11">
    <source>
        <dbReference type="EMBL" id="KAL1518298.1"/>
    </source>
</evidence>
<accession>A0ABD1FJR5</accession>
<organism evidence="11 12">
    <name type="scientific">Hypothenemus hampei</name>
    <name type="common">Coffee berry borer</name>
    <dbReference type="NCBI Taxonomy" id="57062"/>
    <lineage>
        <taxon>Eukaryota</taxon>
        <taxon>Metazoa</taxon>
        <taxon>Ecdysozoa</taxon>
        <taxon>Arthropoda</taxon>
        <taxon>Hexapoda</taxon>
        <taxon>Insecta</taxon>
        <taxon>Pterygota</taxon>
        <taxon>Neoptera</taxon>
        <taxon>Endopterygota</taxon>
        <taxon>Coleoptera</taxon>
        <taxon>Polyphaga</taxon>
        <taxon>Cucujiformia</taxon>
        <taxon>Curculionidae</taxon>
        <taxon>Scolytinae</taxon>
        <taxon>Hypothenemus</taxon>
    </lineage>
</organism>
<evidence type="ECO:0000256" key="8">
    <source>
        <dbReference type="ARBA" id="ARBA00023136"/>
    </source>
</evidence>
<keyword evidence="8 9" id="KW-0472">Membrane</keyword>
<evidence type="ECO:0000256" key="2">
    <source>
        <dbReference type="ARBA" id="ARBA00006375"/>
    </source>
</evidence>
<protein>
    <recommendedName>
        <fullName evidence="13">Mitochondrial carrier homolog 2</fullName>
    </recommendedName>
</protein>
<dbReference type="InterPro" id="IPR018108">
    <property type="entry name" value="MCP_transmembrane"/>
</dbReference>
<dbReference type="Proteomes" id="UP001566132">
    <property type="component" value="Unassembled WGS sequence"/>
</dbReference>
<name>A0ABD1FJR5_HYPHA</name>
<keyword evidence="6" id="KW-1133">Transmembrane helix</keyword>
<comment type="caution">
    <text evidence="11">The sequence shown here is derived from an EMBL/GenBank/DDBJ whole genome shotgun (WGS) entry which is preliminary data.</text>
</comment>
<keyword evidence="4" id="KW-0677">Repeat</keyword>
<evidence type="ECO:0000256" key="3">
    <source>
        <dbReference type="ARBA" id="ARBA00022692"/>
    </source>
</evidence>
<dbReference type="PANTHER" id="PTHR10780">
    <property type="entry name" value="MITOCHONDRIAL CARRIER HOMOLOG"/>
    <property type="match status" value="1"/>
</dbReference>
<dbReference type="GO" id="GO:0005741">
    <property type="term" value="C:mitochondrial outer membrane"/>
    <property type="evidence" value="ECO:0007669"/>
    <property type="project" value="UniProtKB-SubCell"/>
</dbReference>
<keyword evidence="7" id="KW-0496">Mitochondrion</keyword>
<dbReference type="SUPFAM" id="SSF103506">
    <property type="entry name" value="Mitochondrial carrier"/>
    <property type="match status" value="1"/>
</dbReference>
<evidence type="ECO:0008006" key="13">
    <source>
        <dbReference type="Google" id="ProtNLM"/>
    </source>
</evidence>
<evidence type="ECO:0000256" key="5">
    <source>
        <dbReference type="ARBA" id="ARBA00022787"/>
    </source>
</evidence>
<sequence>METGEWNFLIPPSDMEWTGPDLEEMSNPQVMSKQKDNKWSNHTLKVFVNTASHPFDYAKVLIQLGYEPIAPRPATTFFGKPALKLPNIFEYVKHIKSVDGFTGLYRGLGPKICGNLLSAIVAQKCTDFLKADDENSEYDEEDSEEQRQQKWLFLMKCDMITHTAAIVVSHPFYVITIRTMGQFVGKETKYTGIFGSIKEIYHQNGMFGFFSGLIPRLLGDLCSLLLAGSLTYAFNRYLVEDKELKVYISATMNFISTAVMYPFQVVSTCMTVTNSGLAIGSPPHMPHYPSWVDCWIALNKTNQLKRGSSFLMRYYTGPHIRISGKLLPVNGDQTLYIAAEKS</sequence>
<dbReference type="Pfam" id="PF00153">
    <property type="entry name" value="Mito_carr"/>
    <property type="match status" value="2"/>
</dbReference>
<evidence type="ECO:0000256" key="4">
    <source>
        <dbReference type="ARBA" id="ARBA00022737"/>
    </source>
</evidence>
<evidence type="ECO:0000256" key="9">
    <source>
        <dbReference type="PROSITE-ProRule" id="PRU00282"/>
    </source>
</evidence>
<keyword evidence="12" id="KW-1185">Reference proteome</keyword>